<feature type="modified residue" description="N6-(pyridoxal phosphate)lysine" evidence="5">
    <location>
        <position position="119"/>
    </location>
</feature>
<reference evidence="8 9" key="1">
    <citation type="submission" date="2020-04" db="EMBL/GenBank/DDBJ databases">
        <title>Collinsella sp. KGMB02528 nov., an anaerobic actinobacterium isolated from human feces.</title>
        <authorList>
            <person name="Han K.-I."/>
            <person name="Eom M.K."/>
            <person name="Kim J.-S."/>
            <person name="Lee K.C."/>
            <person name="Suh M.K."/>
            <person name="Park S.-H."/>
            <person name="Lee J.H."/>
            <person name="Kang S.W."/>
            <person name="Park J.-E."/>
            <person name="Oh B.S."/>
            <person name="Yu S.Y."/>
            <person name="Choi S.-H."/>
            <person name="Lee D.H."/>
            <person name="Yoon H."/>
            <person name="Kim B.-Y."/>
            <person name="Lee J.H."/>
            <person name="Lee J.-S."/>
        </authorList>
    </citation>
    <scope>NUCLEOTIDE SEQUENCE [LARGE SCALE GENOMIC DNA]</scope>
    <source>
        <strain evidence="8 9">KGMB02528</strain>
    </source>
</reference>
<feature type="domain" description="Tryptophan synthase beta chain-like PALP" evidence="6">
    <location>
        <begin position="88"/>
        <end position="413"/>
    </location>
</feature>
<evidence type="ECO:0000256" key="1">
    <source>
        <dbReference type="ARBA" id="ARBA00001933"/>
    </source>
</evidence>
<keyword evidence="8" id="KW-0456">Lyase</keyword>
<feature type="domain" description="Threonine synthase N-terminal" evidence="7">
    <location>
        <begin position="4"/>
        <end position="79"/>
    </location>
</feature>
<dbReference type="NCBIfam" id="TIGR00260">
    <property type="entry name" value="thrC"/>
    <property type="match status" value="1"/>
</dbReference>
<keyword evidence="9" id="KW-1185">Reference proteome</keyword>
<dbReference type="PANTHER" id="PTHR43515:SF1">
    <property type="entry name" value="THREONINE SYNTHASE-LIKE 1"/>
    <property type="match status" value="1"/>
</dbReference>
<dbReference type="InterPro" id="IPR001926">
    <property type="entry name" value="TrpB-like_PALP"/>
</dbReference>
<name>A0A7X9YI86_9ACTN</name>
<evidence type="ECO:0000259" key="6">
    <source>
        <dbReference type="Pfam" id="PF00291"/>
    </source>
</evidence>
<dbReference type="GO" id="GO:0005737">
    <property type="term" value="C:cytoplasm"/>
    <property type="evidence" value="ECO:0007669"/>
    <property type="project" value="TreeGrafter"/>
</dbReference>
<dbReference type="Gene3D" id="3.40.50.1100">
    <property type="match status" value="2"/>
</dbReference>
<evidence type="ECO:0000313" key="8">
    <source>
        <dbReference type="EMBL" id="NMF54948.1"/>
    </source>
</evidence>
<accession>A0A7X9YI86</accession>
<comment type="similarity">
    <text evidence="2">Belongs to the threonine synthase family.</text>
</comment>
<dbReference type="GO" id="GO:0009088">
    <property type="term" value="P:threonine biosynthetic process"/>
    <property type="evidence" value="ECO:0007669"/>
    <property type="project" value="UniProtKB-UniRule"/>
</dbReference>
<dbReference type="PANTHER" id="PTHR43515">
    <property type="entry name" value="THREONINE SYNTHASE-LIKE 1"/>
    <property type="match status" value="1"/>
</dbReference>
<dbReference type="RefSeq" id="WP_169276710.1">
    <property type="nucleotide sequence ID" value="NZ_JABBCP010000001.1"/>
</dbReference>
<comment type="caution">
    <text evidence="8">The sequence shown here is derived from an EMBL/GenBank/DDBJ whole genome shotgun (WGS) entry which is preliminary data.</text>
</comment>
<dbReference type="EC" id="4.2.3.1" evidence="4"/>
<evidence type="ECO:0000256" key="5">
    <source>
        <dbReference type="PIRSR" id="PIRSR604450-51"/>
    </source>
</evidence>
<dbReference type="CDD" id="cd01560">
    <property type="entry name" value="Thr-synth_2"/>
    <property type="match status" value="1"/>
</dbReference>
<evidence type="ECO:0000259" key="7">
    <source>
        <dbReference type="Pfam" id="PF14821"/>
    </source>
</evidence>
<dbReference type="Pfam" id="PF14821">
    <property type="entry name" value="Thr_synth_N"/>
    <property type="match status" value="1"/>
</dbReference>
<sequence length="504" mass="53679">MGFYHSTRSASPTFTSKEAIRRGIAPDGGLFVSDDLGGTTIDISTLANKDYPTLAREVMGALLPDYSADEIAACVDEAYTGTFASSEVTPLVPLSQAPNADGTPTYVMELFGGPTSAFKDVALQMLPRLMARTAGAEGERIMIVTATSGDTGKAALAGFADAPGCGITVFYPEGKVSHVQNLQMSTQEGANVAVCAVRGNFDDAQTAVKQIFANKELGERLAAGGTILSSANSINVGRLVPQVVYYFAAYAQLLRAGAIQTGDAVEFCVPTGNFGDILAGYYAKRMGLPVAKLLVASDKNNVLADFLATGTYDRERPFYTTTSPSMDILVSSNLERMLYYLADGDCELVADLMSKLTDEGNYQIPAELLERIRTVFDGGWADEDQVAAAIRRCWDENSYVIDPHTACGYHVMEQTAAVEGTACRVLLSTASPYKFPKAVAESLGLFCPPDDFACMEVLAKHTGTTAPAQLAGLKTKPVRFEDVVDVADMGSYVEQAASRIAKEA</sequence>
<dbReference type="InterPro" id="IPR004450">
    <property type="entry name" value="Thr_synthase-like"/>
</dbReference>
<evidence type="ECO:0000313" key="9">
    <source>
        <dbReference type="Proteomes" id="UP000546970"/>
    </source>
</evidence>
<dbReference type="SUPFAM" id="SSF53686">
    <property type="entry name" value="Tryptophan synthase beta subunit-like PLP-dependent enzymes"/>
    <property type="match status" value="1"/>
</dbReference>
<dbReference type="InterPro" id="IPR029144">
    <property type="entry name" value="Thr_synth_N"/>
</dbReference>
<dbReference type="Proteomes" id="UP000546970">
    <property type="component" value="Unassembled WGS sequence"/>
</dbReference>
<dbReference type="EMBL" id="JABBCP010000001">
    <property type="protein sequence ID" value="NMF54948.1"/>
    <property type="molecule type" value="Genomic_DNA"/>
</dbReference>
<dbReference type="InterPro" id="IPR036052">
    <property type="entry name" value="TrpB-like_PALP_sf"/>
</dbReference>
<gene>
    <name evidence="8" type="ORF">HF320_01180</name>
</gene>
<dbReference type="Pfam" id="PF00291">
    <property type="entry name" value="PALP"/>
    <property type="match status" value="1"/>
</dbReference>
<dbReference type="AlphaFoldDB" id="A0A7X9YI86"/>
<evidence type="ECO:0000256" key="3">
    <source>
        <dbReference type="ARBA" id="ARBA00022898"/>
    </source>
</evidence>
<protein>
    <recommendedName>
        <fullName evidence="4">Threonine synthase</fullName>
        <ecNumber evidence="4">4.2.3.1</ecNumber>
    </recommendedName>
</protein>
<dbReference type="GO" id="GO:0004795">
    <property type="term" value="F:threonine synthase activity"/>
    <property type="evidence" value="ECO:0007669"/>
    <property type="project" value="UniProtKB-UniRule"/>
</dbReference>
<proteinExistence type="inferred from homology"/>
<keyword evidence="3 5" id="KW-0663">Pyridoxal phosphate</keyword>
<evidence type="ECO:0000256" key="4">
    <source>
        <dbReference type="NCBIfam" id="TIGR00260"/>
    </source>
</evidence>
<dbReference type="InterPro" id="IPR037158">
    <property type="entry name" value="Thr_synth_N_sf"/>
</dbReference>
<evidence type="ECO:0000256" key="2">
    <source>
        <dbReference type="ARBA" id="ARBA00005517"/>
    </source>
</evidence>
<comment type="cofactor">
    <cofactor evidence="1 5">
        <name>pyridoxal 5'-phosphate</name>
        <dbReference type="ChEBI" id="CHEBI:597326"/>
    </cofactor>
</comment>
<dbReference type="Gene3D" id="3.90.1380.10">
    <property type="entry name" value="Threonine synthase, N-terminal domain"/>
    <property type="match status" value="1"/>
</dbReference>
<organism evidence="8 9">
    <name type="scientific">Collinsella acetigenes</name>
    <dbReference type="NCBI Taxonomy" id="2713419"/>
    <lineage>
        <taxon>Bacteria</taxon>
        <taxon>Bacillati</taxon>
        <taxon>Actinomycetota</taxon>
        <taxon>Coriobacteriia</taxon>
        <taxon>Coriobacteriales</taxon>
        <taxon>Coriobacteriaceae</taxon>
        <taxon>Collinsella</taxon>
    </lineage>
</organism>